<organism evidence="3 4">
    <name type="scientific">Pukyongia salina</name>
    <dbReference type="NCBI Taxonomy" id="2094025"/>
    <lineage>
        <taxon>Bacteria</taxon>
        <taxon>Pseudomonadati</taxon>
        <taxon>Bacteroidota</taxon>
        <taxon>Flavobacteriia</taxon>
        <taxon>Flavobacteriales</taxon>
        <taxon>Flavobacteriaceae</taxon>
        <taxon>Pukyongia</taxon>
    </lineage>
</organism>
<dbReference type="InterPro" id="IPR000917">
    <property type="entry name" value="Sulfatase_N"/>
</dbReference>
<gene>
    <name evidence="3" type="ORF">C5O00_11370</name>
</gene>
<keyword evidence="1" id="KW-1133">Transmembrane helix</keyword>
<dbReference type="KEGG" id="aue:C5O00_11370"/>
<evidence type="ECO:0000313" key="4">
    <source>
        <dbReference type="Proteomes" id="UP000238442"/>
    </source>
</evidence>
<dbReference type="SUPFAM" id="SSF53649">
    <property type="entry name" value="Alkaline phosphatase-like"/>
    <property type="match status" value="1"/>
</dbReference>
<dbReference type="EMBL" id="CP027062">
    <property type="protein sequence ID" value="AVI51731.1"/>
    <property type="molecule type" value="Genomic_DNA"/>
</dbReference>
<feature type="domain" description="Sulfatase N-terminal" evidence="2">
    <location>
        <begin position="310"/>
        <end position="550"/>
    </location>
</feature>
<dbReference type="Proteomes" id="UP000238442">
    <property type="component" value="Chromosome"/>
</dbReference>
<dbReference type="Gene3D" id="3.40.720.10">
    <property type="entry name" value="Alkaline Phosphatase, subunit A"/>
    <property type="match status" value="1"/>
</dbReference>
<name>A0A2S0HYH2_9FLAO</name>
<keyword evidence="1" id="KW-0812">Transmembrane</keyword>
<keyword evidence="4" id="KW-1185">Reference proteome</keyword>
<accession>A0A2S0HYH2</accession>
<feature type="transmembrane region" description="Helical" evidence="1">
    <location>
        <begin position="149"/>
        <end position="171"/>
    </location>
</feature>
<evidence type="ECO:0000259" key="2">
    <source>
        <dbReference type="Pfam" id="PF00884"/>
    </source>
</evidence>
<dbReference type="OrthoDB" id="1398489at2"/>
<protein>
    <recommendedName>
        <fullName evidence="2">Sulfatase N-terminal domain-containing protein</fullName>
    </recommendedName>
</protein>
<keyword evidence="1" id="KW-0472">Membrane</keyword>
<dbReference type="AlphaFoldDB" id="A0A2S0HYH2"/>
<evidence type="ECO:0000256" key="1">
    <source>
        <dbReference type="SAM" id="Phobius"/>
    </source>
</evidence>
<sequence>MSPNYIKFSSGVAGKLLFVSIGEQKLRDSGAKRRGVLEPVSKRESRFENTLEEASFLLLFLEGQKKEKNKDDSHYLTVNYSLLTIHHSPLTSNYFLLSSGMLSNLRKSILTFVNGPKEYPVLAGIAAGLYPLLNTYDANFNLINSWEQFAFHFGTFVLLPVLLFPLVLWSLKKIGLFPKLHKYALSVMNFCVFAGLIVIITEGSKKEFFLMVVLVAGLLGALLHKHLKKVIVLQFILAITVLFTLVPFLTRYINYDTAWMEQPDAIEEVTFQKQPNVYFIQPDGYVNFGNLSEAPYNYNNSDLESFLSEKNFKTYDHFRSNYPNTVTSNSSLLTMKHHYFSNPRKTGKTPSKYRSVITGDNAVVSIFNNNGYNTHLLLETPYLVLNRPKMAFDHCNIGYDEIPLLSRGFDLKKDLAADLEKILDDENSGKRFVFVEKIAPAHVQFRQAASLGMEKERELYLERLEEANEWLKEVVGLITAQDPEALIVIAADHGGYVGYEYGFQSRTRSNDKVLLNSVFSAVLAIRWPNGQAPEYDSKFRSSVNLFRILFSYLSEDSKYLEQLQNDGSYLEIYEGAPFGVYKVLDQQGEVVFEEIQ</sequence>
<evidence type="ECO:0000313" key="3">
    <source>
        <dbReference type="EMBL" id="AVI51731.1"/>
    </source>
</evidence>
<feature type="transmembrane region" description="Helical" evidence="1">
    <location>
        <begin position="230"/>
        <end position="250"/>
    </location>
</feature>
<feature type="transmembrane region" description="Helical" evidence="1">
    <location>
        <begin position="183"/>
        <end position="201"/>
    </location>
</feature>
<proteinExistence type="predicted"/>
<dbReference type="Pfam" id="PF00884">
    <property type="entry name" value="Sulfatase"/>
    <property type="match status" value="1"/>
</dbReference>
<dbReference type="RefSeq" id="WP_105216971.1">
    <property type="nucleotide sequence ID" value="NZ_CP027062.1"/>
</dbReference>
<reference evidence="3 4" key="1">
    <citation type="submission" date="2018-02" db="EMBL/GenBank/DDBJ databases">
        <title>Genomic analysis of the strain RR4-38 isolated from a seawater recirculating aquaculture system.</title>
        <authorList>
            <person name="Kim Y.-S."/>
            <person name="Jang Y.H."/>
            <person name="Kim K.-H."/>
        </authorList>
    </citation>
    <scope>NUCLEOTIDE SEQUENCE [LARGE SCALE GENOMIC DNA]</scope>
    <source>
        <strain evidence="3 4">RR4-38</strain>
    </source>
</reference>
<feature type="transmembrane region" description="Helical" evidence="1">
    <location>
        <begin position="207"/>
        <end position="223"/>
    </location>
</feature>
<dbReference type="InterPro" id="IPR017850">
    <property type="entry name" value="Alkaline_phosphatase_core_sf"/>
</dbReference>